<name>A0A4R7UZ99_9PSEU</name>
<sequence>MNNPAPPTDGTRWRGYSHKDLYAMLHDGPGAAASAEPSRRWAEVSATLTEIGQDLQKALDLTGGGWTGPAAGAAYDRLSTTVTWASATGTSAGAMRVSVEEQANHIAQARAEMPQPEDVPATQPDPTVAPAVQVLQAQTDAEAAEAAASSAEERAVEVMTAYETNTNATTGALATFDRPPSLLPNTDLHQGRGGGLLGLGLTAVSGLFGGGRHDDRHDDRRDNRGGRGGSGTHGSSAPWQDGPRRRSLPGPGRMSGASADPFLSPGPGTTGRPQESVPRRGNVVGANPGGGGGGSGSGVPGAPKSTGALPTHELQQAQQAAAASQAAAGTHPGAGAPMAPATGAPLGGQEKMAMRRFGMDAIGSSQWFGDTEEPVPGQAPKRRFDLRESAEVTESVSILDEEHQLPPNVIGEGGR</sequence>
<dbReference type="AlphaFoldDB" id="A0A4R7UZ99"/>
<feature type="compositionally biased region" description="Basic and acidic residues" evidence="2">
    <location>
        <begin position="211"/>
        <end position="225"/>
    </location>
</feature>
<evidence type="ECO:0000313" key="4">
    <source>
        <dbReference type="EMBL" id="TDV41507.1"/>
    </source>
</evidence>
<feature type="region of interest" description="Disordered" evidence="2">
    <location>
        <begin position="364"/>
        <end position="415"/>
    </location>
</feature>
<feature type="compositionally biased region" description="Gly residues" evidence="2">
    <location>
        <begin position="287"/>
        <end position="299"/>
    </location>
</feature>
<evidence type="ECO:0000256" key="1">
    <source>
        <dbReference type="ARBA" id="ARBA00010652"/>
    </source>
</evidence>
<dbReference type="OrthoDB" id="3682216at2"/>
<feature type="region of interest" description="Disordered" evidence="2">
    <location>
        <begin position="170"/>
        <end position="189"/>
    </location>
</feature>
<organism evidence="4 5">
    <name type="scientific">Actinophytocola oryzae</name>
    <dbReference type="NCBI Taxonomy" id="502181"/>
    <lineage>
        <taxon>Bacteria</taxon>
        <taxon>Bacillati</taxon>
        <taxon>Actinomycetota</taxon>
        <taxon>Actinomycetes</taxon>
        <taxon>Pseudonocardiales</taxon>
        <taxon>Pseudonocardiaceae</taxon>
    </lineage>
</organism>
<feature type="region of interest" description="Disordered" evidence="2">
    <location>
        <begin position="210"/>
        <end position="346"/>
    </location>
</feature>
<dbReference type="Proteomes" id="UP000294927">
    <property type="component" value="Unassembled WGS sequence"/>
</dbReference>
<comment type="similarity">
    <text evidence="1">Belongs to the mycobacterial PPE family.</text>
</comment>
<evidence type="ECO:0000259" key="3">
    <source>
        <dbReference type="Pfam" id="PF00823"/>
    </source>
</evidence>
<evidence type="ECO:0000256" key="2">
    <source>
        <dbReference type="SAM" id="MobiDB-lite"/>
    </source>
</evidence>
<comment type="caution">
    <text evidence="4">The sequence shown here is derived from an EMBL/GenBank/DDBJ whole genome shotgun (WGS) entry which is preliminary data.</text>
</comment>
<proteinExistence type="inferred from homology"/>
<protein>
    <submittedName>
        <fullName evidence="4">PPE family protein</fullName>
    </submittedName>
</protein>
<dbReference type="SUPFAM" id="SSF140459">
    <property type="entry name" value="PE/PPE dimer-like"/>
    <property type="match status" value="1"/>
</dbReference>
<evidence type="ECO:0000313" key="5">
    <source>
        <dbReference type="Proteomes" id="UP000294927"/>
    </source>
</evidence>
<feature type="domain" description="PPE" evidence="3">
    <location>
        <begin position="23"/>
        <end position="172"/>
    </location>
</feature>
<dbReference type="Pfam" id="PF00823">
    <property type="entry name" value="PPE"/>
    <property type="match status" value="1"/>
</dbReference>
<dbReference type="EMBL" id="SOCP01000020">
    <property type="protein sequence ID" value="TDV41507.1"/>
    <property type="molecule type" value="Genomic_DNA"/>
</dbReference>
<dbReference type="InterPro" id="IPR000030">
    <property type="entry name" value="PPE_dom"/>
</dbReference>
<dbReference type="InterPro" id="IPR038332">
    <property type="entry name" value="PPE_sf"/>
</dbReference>
<accession>A0A4R7UZ99</accession>
<reference evidence="4 5" key="1">
    <citation type="submission" date="2019-03" db="EMBL/GenBank/DDBJ databases">
        <title>Genomic Encyclopedia of Archaeal and Bacterial Type Strains, Phase II (KMG-II): from individual species to whole genera.</title>
        <authorList>
            <person name="Goeker M."/>
        </authorList>
    </citation>
    <scope>NUCLEOTIDE SEQUENCE [LARGE SCALE GENOMIC DNA]</scope>
    <source>
        <strain evidence="4 5">DSM 45499</strain>
    </source>
</reference>
<dbReference type="Gene3D" id="1.20.1260.20">
    <property type="entry name" value="PPE superfamily"/>
    <property type="match status" value="1"/>
</dbReference>
<gene>
    <name evidence="4" type="ORF">CLV71_120197</name>
</gene>
<dbReference type="RefSeq" id="WP_133907855.1">
    <property type="nucleotide sequence ID" value="NZ_SOCP01000020.1"/>
</dbReference>
<keyword evidence="5" id="KW-1185">Reference proteome</keyword>
<feature type="compositionally biased region" description="Low complexity" evidence="2">
    <location>
        <begin position="315"/>
        <end position="346"/>
    </location>
</feature>